<comment type="caution">
    <text evidence="1">The sequence shown here is derived from an EMBL/GenBank/DDBJ whole genome shotgun (WGS) entry which is preliminary data.</text>
</comment>
<dbReference type="EMBL" id="JAJLJH010000006">
    <property type="protein sequence ID" value="MCK9687842.1"/>
    <property type="molecule type" value="Genomic_DNA"/>
</dbReference>
<evidence type="ECO:0000313" key="1">
    <source>
        <dbReference type="EMBL" id="MCK9687842.1"/>
    </source>
</evidence>
<evidence type="ECO:0000313" key="2">
    <source>
        <dbReference type="Proteomes" id="UP001139353"/>
    </source>
</evidence>
<dbReference type="InterPro" id="IPR031982">
    <property type="entry name" value="PilE-like"/>
</dbReference>
<sequence>MLEDAAYMQHYYASHNAYWDQLPPQLPFASTPRQGAPSYAITVSVPADDPTSFVLTATRSGAMSSDACGDFTYDNLGRRDLAAGTFAAGRNAANCWR</sequence>
<gene>
    <name evidence="1" type="ORF">LPC04_19235</name>
</gene>
<organism evidence="1 2">
    <name type="scientific">Scleromatobacter humisilvae</name>
    <dbReference type="NCBI Taxonomy" id="2897159"/>
    <lineage>
        <taxon>Bacteria</taxon>
        <taxon>Pseudomonadati</taxon>
        <taxon>Pseudomonadota</taxon>
        <taxon>Betaproteobacteria</taxon>
        <taxon>Burkholderiales</taxon>
        <taxon>Sphaerotilaceae</taxon>
        <taxon>Scleromatobacter</taxon>
    </lineage>
</organism>
<proteinExistence type="predicted"/>
<name>A0A9X2C142_9BURK</name>
<protein>
    <submittedName>
        <fullName evidence="1">Uncharacterized protein</fullName>
    </submittedName>
</protein>
<dbReference type="Pfam" id="PF16732">
    <property type="entry name" value="ComP_DUS"/>
    <property type="match status" value="1"/>
</dbReference>
<reference evidence="1" key="1">
    <citation type="submission" date="2021-11" db="EMBL/GenBank/DDBJ databases">
        <title>BS-T2-15 a new species belonging to the Comamonadaceae family isolated from the soil of a French oak forest.</title>
        <authorList>
            <person name="Mieszkin S."/>
            <person name="Alain K."/>
        </authorList>
    </citation>
    <scope>NUCLEOTIDE SEQUENCE</scope>
    <source>
        <strain evidence="1">BS-T2-15</strain>
    </source>
</reference>
<dbReference type="AlphaFoldDB" id="A0A9X2C142"/>
<dbReference type="GO" id="GO:0043683">
    <property type="term" value="P:type IV pilus assembly"/>
    <property type="evidence" value="ECO:0007669"/>
    <property type="project" value="InterPro"/>
</dbReference>
<dbReference type="Proteomes" id="UP001139353">
    <property type="component" value="Unassembled WGS sequence"/>
</dbReference>
<keyword evidence="2" id="KW-1185">Reference proteome</keyword>
<accession>A0A9X2C142</accession>